<reference evidence="1 2" key="1">
    <citation type="submission" date="2018-06" db="EMBL/GenBank/DDBJ databases">
        <title>Comparative genomics reveals the genomic features of Rhizophagus irregularis, R. cerebriforme, R. diaphanum and Gigaspora rosea, and their symbiotic lifestyle signature.</title>
        <authorList>
            <person name="Morin E."/>
            <person name="San Clemente H."/>
            <person name="Chen E.C.H."/>
            <person name="De La Providencia I."/>
            <person name="Hainaut M."/>
            <person name="Kuo A."/>
            <person name="Kohler A."/>
            <person name="Murat C."/>
            <person name="Tang N."/>
            <person name="Roy S."/>
            <person name="Loubradou J."/>
            <person name="Henrissat B."/>
            <person name="Grigoriev I.V."/>
            <person name="Corradi N."/>
            <person name="Roux C."/>
            <person name="Martin F.M."/>
        </authorList>
    </citation>
    <scope>NUCLEOTIDE SEQUENCE [LARGE SCALE GENOMIC DNA]</scope>
    <source>
        <strain evidence="1 2">DAOM 227022</strain>
    </source>
</reference>
<feature type="non-terminal residue" evidence="1">
    <location>
        <position position="200"/>
    </location>
</feature>
<protein>
    <submittedName>
        <fullName evidence="1">Uncharacterized protein</fullName>
    </submittedName>
</protein>
<organism evidence="1 2">
    <name type="scientific">Glomus cerebriforme</name>
    <dbReference type="NCBI Taxonomy" id="658196"/>
    <lineage>
        <taxon>Eukaryota</taxon>
        <taxon>Fungi</taxon>
        <taxon>Fungi incertae sedis</taxon>
        <taxon>Mucoromycota</taxon>
        <taxon>Glomeromycotina</taxon>
        <taxon>Glomeromycetes</taxon>
        <taxon>Glomerales</taxon>
        <taxon>Glomeraceae</taxon>
        <taxon>Glomus</taxon>
    </lineage>
</organism>
<dbReference type="STRING" id="658196.A0A397TD30"/>
<accession>A0A397TD30</accession>
<dbReference type="EMBL" id="QKYT01000087">
    <property type="protein sequence ID" value="RIA94217.1"/>
    <property type="molecule type" value="Genomic_DNA"/>
</dbReference>
<name>A0A397TD30_9GLOM</name>
<dbReference type="AlphaFoldDB" id="A0A397TD30"/>
<dbReference type="Proteomes" id="UP000265703">
    <property type="component" value="Unassembled WGS sequence"/>
</dbReference>
<keyword evidence="2" id="KW-1185">Reference proteome</keyword>
<sequence>MYKVKKVYFISNDNLYSDGLLGESLNPDPVNVVDLSGESFNSAIPRLFLPYTKSRYLYVVWKIWVKDIFSKNTSINFIVAMGMELSYLPLQKKEHRLKYDDLSNLVGLGWIEYTVPIEIESNKFDWIQPSINITACGYPYSKYMKMDYIRFIQFERDQIYFPKMGHLSPFFKLHPNIPDAFEDEYFSKKEAENLIELEDI</sequence>
<evidence type="ECO:0000313" key="2">
    <source>
        <dbReference type="Proteomes" id="UP000265703"/>
    </source>
</evidence>
<evidence type="ECO:0000313" key="1">
    <source>
        <dbReference type="EMBL" id="RIA94217.1"/>
    </source>
</evidence>
<dbReference type="OrthoDB" id="2382436at2759"/>
<proteinExistence type="predicted"/>
<comment type="caution">
    <text evidence="1">The sequence shown here is derived from an EMBL/GenBank/DDBJ whole genome shotgun (WGS) entry which is preliminary data.</text>
</comment>
<gene>
    <name evidence="1" type="ORF">C1645_760668</name>
</gene>